<dbReference type="InterPro" id="IPR016181">
    <property type="entry name" value="Acyl_CoA_acyltransferase"/>
</dbReference>
<evidence type="ECO:0000313" key="7">
    <source>
        <dbReference type="EMBL" id="QEK13120.1"/>
    </source>
</evidence>
<keyword evidence="2 5" id="KW-0963">Cytoplasm</keyword>
<keyword evidence="4" id="KW-0012">Acyltransferase</keyword>
<dbReference type="GO" id="GO:0008999">
    <property type="term" value="F:protein-N-terminal-alanine acetyltransferase activity"/>
    <property type="evidence" value="ECO:0007669"/>
    <property type="project" value="UniProtKB-EC"/>
</dbReference>
<dbReference type="PANTHER" id="PTHR43420:SF44">
    <property type="entry name" value="ACETYLTRANSFERASE YPEA"/>
    <property type="match status" value="1"/>
</dbReference>
<keyword evidence="8" id="KW-1185">Reference proteome</keyword>
<dbReference type="PANTHER" id="PTHR43420">
    <property type="entry name" value="ACETYLTRANSFERASE"/>
    <property type="match status" value="1"/>
</dbReference>
<accession>A0A5C0SG33</accession>
<reference evidence="7 8" key="1">
    <citation type="submission" date="2019-07" db="EMBL/GenBank/DDBJ databases">
        <title>Complete genome of Crassaminicella thermophila SY095.</title>
        <authorList>
            <person name="Li X."/>
        </authorList>
    </citation>
    <scope>NUCLEOTIDE SEQUENCE [LARGE SCALE GENOMIC DNA]</scope>
    <source>
        <strain evidence="7 8">SY095</strain>
    </source>
</reference>
<dbReference type="NCBIfam" id="TIGR01575">
    <property type="entry name" value="rimI"/>
    <property type="match status" value="1"/>
</dbReference>
<name>A0A5C0SG33_CRATE</name>
<evidence type="ECO:0000259" key="6">
    <source>
        <dbReference type="PROSITE" id="PS51186"/>
    </source>
</evidence>
<dbReference type="InterPro" id="IPR006464">
    <property type="entry name" value="AcTrfase_RimI/Ard1"/>
</dbReference>
<dbReference type="Gene3D" id="3.40.630.30">
    <property type="match status" value="1"/>
</dbReference>
<dbReference type="CDD" id="cd04301">
    <property type="entry name" value="NAT_SF"/>
    <property type="match status" value="1"/>
</dbReference>
<evidence type="ECO:0000256" key="2">
    <source>
        <dbReference type="ARBA" id="ARBA00022490"/>
    </source>
</evidence>
<dbReference type="KEGG" id="crs:FQB35_12760"/>
<gene>
    <name evidence="7" type="primary">rimI</name>
    <name evidence="7" type="ORF">FQB35_12760</name>
</gene>
<evidence type="ECO:0000256" key="5">
    <source>
        <dbReference type="RuleBase" id="RU363094"/>
    </source>
</evidence>
<dbReference type="Proteomes" id="UP000324646">
    <property type="component" value="Chromosome"/>
</dbReference>
<organism evidence="7 8">
    <name type="scientific">Crassaminicella thermophila</name>
    <dbReference type="NCBI Taxonomy" id="2599308"/>
    <lineage>
        <taxon>Bacteria</taxon>
        <taxon>Bacillati</taxon>
        <taxon>Bacillota</taxon>
        <taxon>Clostridia</taxon>
        <taxon>Eubacteriales</taxon>
        <taxon>Clostridiaceae</taxon>
        <taxon>Crassaminicella</taxon>
    </lineage>
</organism>
<sequence>MEHVKVREMIVEDIEEVYDIEKRCFAIPWSKESFFAEIQNNKSARYVVLEIDGKVVGYGGMWKILDEGHITNIAVHPDVRGRGYGNLLVEGLLEVADKEEIKRMTLEVRSSNKVAQNLYKKYGFEPCGIRPKYYQDNNENAVIMWREN</sequence>
<dbReference type="SUPFAM" id="SSF55729">
    <property type="entry name" value="Acyl-CoA N-acyltransferases (Nat)"/>
    <property type="match status" value="1"/>
</dbReference>
<dbReference type="EMBL" id="CP042243">
    <property type="protein sequence ID" value="QEK13120.1"/>
    <property type="molecule type" value="Genomic_DNA"/>
</dbReference>
<proteinExistence type="inferred from homology"/>
<dbReference type="RefSeq" id="WP_148810292.1">
    <property type="nucleotide sequence ID" value="NZ_CP042243.1"/>
</dbReference>
<dbReference type="EC" id="2.3.1.266" evidence="5"/>
<dbReference type="InterPro" id="IPR000182">
    <property type="entry name" value="GNAT_dom"/>
</dbReference>
<dbReference type="OrthoDB" id="9794566at2"/>
<evidence type="ECO:0000256" key="4">
    <source>
        <dbReference type="ARBA" id="ARBA00023315"/>
    </source>
</evidence>
<evidence type="ECO:0000313" key="8">
    <source>
        <dbReference type="Proteomes" id="UP000324646"/>
    </source>
</evidence>
<keyword evidence="3 7" id="KW-0808">Transferase</keyword>
<dbReference type="Pfam" id="PF00583">
    <property type="entry name" value="Acetyltransf_1"/>
    <property type="match status" value="1"/>
</dbReference>
<comment type="similarity">
    <text evidence="1 5">Belongs to the acetyltransferase family. RimI subfamily.</text>
</comment>
<feature type="domain" description="N-acetyltransferase" evidence="6">
    <location>
        <begin position="4"/>
        <end position="148"/>
    </location>
</feature>
<comment type="catalytic activity">
    <reaction evidence="5">
        <text>N-terminal L-alanyl-[ribosomal protein bS18] + acetyl-CoA = N-terminal N(alpha)-acetyl-L-alanyl-[ribosomal protein bS18] + CoA + H(+)</text>
        <dbReference type="Rhea" id="RHEA:43756"/>
        <dbReference type="Rhea" id="RHEA-COMP:10676"/>
        <dbReference type="Rhea" id="RHEA-COMP:10677"/>
        <dbReference type="ChEBI" id="CHEBI:15378"/>
        <dbReference type="ChEBI" id="CHEBI:57287"/>
        <dbReference type="ChEBI" id="CHEBI:57288"/>
        <dbReference type="ChEBI" id="CHEBI:64718"/>
        <dbReference type="ChEBI" id="CHEBI:83683"/>
        <dbReference type="EC" id="2.3.1.266"/>
    </reaction>
</comment>
<comment type="subcellular location">
    <subcellularLocation>
        <location evidence="5">Cytoplasm</location>
    </subcellularLocation>
</comment>
<evidence type="ECO:0000256" key="1">
    <source>
        <dbReference type="ARBA" id="ARBA00005395"/>
    </source>
</evidence>
<dbReference type="AlphaFoldDB" id="A0A5C0SG33"/>
<comment type="function">
    <text evidence="5">Acetylates the N-terminal alanine of ribosomal protein bS18.</text>
</comment>
<evidence type="ECO:0000256" key="3">
    <source>
        <dbReference type="ARBA" id="ARBA00022679"/>
    </source>
</evidence>
<dbReference type="PROSITE" id="PS51186">
    <property type="entry name" value="GNAT"/>
    <property type="match status" value="1"/>
</dbReference>
<dbReference type="GO" id="GO:0005737">
    <property type="term" value="C:cytoplasm"/>
    <property type="evidence" value="ECO:0007669"/>
    <property type="project" value="UniProtKB-SubCell"/>
</dbReference>
<dbReference type="InterPro" id="IPR050680">
    <property type="entry name" value="YpeA/RimI_acetyltransf"/>
</dbReference>
<protein>
    <recommendedName>
        <fullName evidence="5">[Ribosomal protein bS18]-alanine N-acetyltransferase</fullName>
        <ecNumber evidence="5">2.3.1.266</ecNumber>
    </recommendedName>
</protein>